<feature type="transmembrane region" description="Helical" evidence="9">
    <location>
        <begin position="129"/>
        <end position="152"/>
    </location>
</feature>
<dbReference type="FunFam" id="1.20.1560.10:FF:000066">
    <property type="entry name" value="ABC multidrug transporter (Eurofung)"/>
    <property type="match status" value="1"/>
</dbReference>
<evidence type="ECO:0000259" key="11">
    <source>
        <dbReference type="PROSITE" id="PS50929"/>
    </source>
</evidence>
<evidence type="ECO:0000256" key="2">
    <source>
        <dbReference type="ARBA" id="ARBA00022448"/>
    </source>
</evidence>
<feature type="transmembrane region" description="Helical" evidence="9">
    <location>
        <begin position="197"/>
        <end position="217"/>
    </location>
</feature>
<dbReference type="SUPFAM" id="SSF52540">
    <property type="entry name" value="P-loop containing nucleoside triphosphate hydrolases"/>
    <property type="match status" value="2"/>
</dbReference>
<dbReference type="Gene3D" id="1.20.1560.10">
    <property type="entry name" value="ABC transporter type 1, transmembrane domain"/>
    <property type="match status" value="2"/>
</dbReference>
<dbReference type="InterPro" id="IPR044726">
    <property type="entry name" value="ABCC_6TM_D2"/>
</dbReference>
<reference evidence="12 13" key="1">
    <citation type="submission" date="2019-04" db="EMBL/GenBank/DDBJ databases">
        <title>Friends and foes A comparative genomics study of 23 Aspergillus species from section Flavi.</title>
        <authorList>
            <consortium name="DOE Joint Genome Institute"/>
            <person name="Kjaerbolling I."/>
            <person name="Vesth T."/>
            <person name="Frisvad J.C."/>
            <person name="Nybo J.L."/>
            <person name="Theobald S."/>
            <person name="Kildgaard S."/>
            <person name="Isbrandt T."/>
            <person name="Kuo A."/>
            <person name="Sato A."/>
            <person name="Lyhne E.K."/>
            <person name="Kogle M.E."/>
            <person name="Wiebenga A."/>
            <person name="Kun R.S."/>
            <person name="Lubbers R.J."/>
            <person name="Makela M.R."/>
            <person name="Barry K."/>
            <person name="Chovatia M."/>
            <person name="Clum A."/>
            <person name="Daum C."/>
            <person name="Haridas S."/>
            <person name="He G."/>
            <person name="LaButti K."/>
            <person name="Lipzen A."/>
            <person name="Mondo S."/>
            <person name="Riley R."/>
            <person name="Salamov A."/>
            <person name="Simmons B.A."/>
            <person name="Magnuson J.K."/>
            <person name="Henrissat B."/>
            <person name="Mortensen U.H."/>
            <person name="Larsen T.O."/>
            <person name="Devries R.P."/>
            <person name="Grigoriev I.V."/>
            <person name="Machida M."/>
            <person name="Baker S.E."/>
            <person name="Andersen M.R."/>
        </authorList>
    </citation>
    <scope>NUCLEOTIDE SEQUENCE [LARGE SCALE GENOMIC DNA]</scope>
    <source>
        <strain evidence="12 13">IBT 18842</strain>
    </source>
</reference>
<protein>
    <submittedName>
        <fullName evidence="12">P-loop containing nucleoside triphosphate hydrolase protein</fullName>
    </submittedName>
</protein>
<dbReference type="InterPro" id="IPR036640">
    <property type="entry name" value="ABC1_TM_sf"/>
</dbReference>
<feature type="domain" description="ABC transmembrane type-1" evidence="11">
    <location>
        <begin position="278"/>
        <end position="547"/>
    </location>
</feature>
<feature type="transmembrane region" description="Helical" evidence="9">
    <location>
        <begin position="406"/>
        <end position="427"/>
    </location>
</feature>
<dbReference type="InterPro" id="IPR027417">
    <property type="entry name" value="P-loop_NTPase"/>
</dbReference>
<dbReference type="InterPro" id="IPR017871">
    <property type="entry name" value="ABC_transporter-like_CS"/>
</dbReference>
<evidence type="ECO:0000259" key="10">
    <source>
        <dbReference type="PROSITE" id="PS50893"/>
    </source>
</evidence>
<dbReference type="Gene3D" id="3.40.50.300">
    <property type="entry name" value="P-loop containing nucleotide triphosphate hydrolases"/>
    <property type="match status" value="2"/>
</dbReference>
<feature type="transmembrane region" description="Helical" evidence="9">
    <location>
        <begin position="310"/>
        <end position="334"/>
    </location>
</feature>
<keyword evidence="7 9" id="KW-0472">Membrane</keyword>
<accession>A0A5N6U6Z7</accession>
<dbReference type="SMART" id="SM00382">
    <property type="entry name" value="AAA"/>
    <property type="match status" value="2"/>
</dbReference>
<dbReference type="GO" id="GO:0140359">
    <property type="term" value="F:ABC-type transporter activity"/>
    <property type="evidence" value="ECO:0007669"/>
    <property type="project" value="InterPro"/>
</dbReference>
<evidence type="ECO:0000256" key="8">
    <source>
        <dbReference type="SAM" id="MobiDB-lite"/>
    </source>
</evidence>
<evidence type="ECO:0000313" key="13">
    <source>
        <dbReference type="Proteomes" id="UP000325780"/>
    </source>
</evidence>
<dbReference type="PROSITE" id="PS50929">
    <property type="entry name" value="ABC_TM1F"/>
    <property type="match status" value="2"/>
</dbReference>
<evidence type="ECO:0000256" key="1">
    <source>
        <dbReference type="ARBA" id="ARBA00004141"/>
    </source>
</evidence>
<proteinExistence type="predicted"/>
<dbReference type="GO" id="GO:0016887">
    <property type="term" value="F:ATP hydrolysis activity"/>
    <property type="evidence" value="ECO:0007669"/>
    <property type="project" value="InterPro"/>
</dbReference>
<dbReference type="CDD" id="cd18580">
    <property type="entry name" value="ABC_6TM_ABCC_D2"/>
    <property type="match status" value="1"/>
</dbReference>
<keyword evidence="2" id="KW-0813">Transport</keyword>
<dbReference type="OrthoDB" id="6500128at2759"/>
<feature type="domain" description="ABC transporter" evidence="10">
    <location>
        <begin position="589"/>
        <end position="817"/>
    </location>
</feature>
<evidence type="ECO:0000256" key="9">
    <source>
        <dbReference type="SAM" id="Phobius"/>
    </source>
</evidence>
<dbReference type="SUPFAM" id="SSF90123">
    <property type="entry name" value="ABC transporter transmembrane region"/>
    <property type="match status" value="2"/>
</dbReference>
<feature type="transmembrane region" description="Helical" evidence="9">
    <location>
        <begin position="1108"/>
        <end position="1129"/>
    </location>
</feature>
<dbReference type="PANTHER" id="PTHR24223:SF345">
    <property type="entry name" value="ABC MULTIDRUG TRANSPORTER (EUROFUNG)"/>
    <property type="match status" value="1"/>
</dbReference>
<feature type="domain" description="ABC transmembrane type-1" evidence="11">
    <location>
        <begin position="888"/>
        <end position="1164"/>
    </location>
</feature>
<dbReference type="PROSITE" id="PS00211">
    <property type="entry name" value="ABC_TRANSPORTER_1"/>
    <property type="match status" value="2"/>
</dbReference>
<dbReference type="CDD" id="cd03250">
    <property type="entry name" value="ABCC_MRP_domain1"/>
    <property type="match status" value="1"/>
</dbReference>
<keyword evidence="12" id="KW-0378">Hydrolase</keyword>
<dbReference type="InterPro" id="IPR050173">
    <property type="entry name" value="ABC_transporter_C-like"/>
</dbReference>
<keyword evidence="5" id="KW-0067">ATP-binding</keyword>
<dbReference type="PANTHER" id="PTHR24223">
    <property type="entry name" value="ATP-BINDING CASSETTE SUB-FAMILY C"/>
    <property type="match status" value="1"/>
</dbReference>
<evidence type="ECO:0000256" key="3">
    <source>
        <dbReference type="ARBA" id="ARBA00022692"/>
    </source>
</evidence>
<dbReference type="InterPro" id="IPR003593">
    <property type="entry name" value="AAA+_ATPase"/>
</dbReference>
<feature type="transmembrane region" description="Helical" evidence="9">
    <location>
        <begin position="67"/>
        <end position="89"/>
    </location>
</feature>
<evidence type="ECO:0000313" key="12">
    <source>
        <dbReference type="EMBL" id="KAE8154372.1"/>
    </source>
</evidence>
<keyword evidence="6 9" id="KW-1133">Transmembrane helix</keyword>
<keyword evidence="13" id="KW-1185">Reference proteome</keyword>
<feature type="transmembrane region" description="Helical" evidence="9">
    <location>
        <begin position="1135"/>
        <end position="1156"/>
    </location>
</feature>
<evidence type="ECO:0000256" key="5">
    <source>
        <dbReference type="ARBA" id="ARBA00022840"/>
    </source>
</evidence>
<feature type="region of interest" description="Disordered" evidence="8">
    <location>
        <begin position="825"/>
        <end position="850"/>
    </location>
</feature>
<feature type="transmembrane region" description="Helical" evidence="9">
    <location>
        <begin position="921"/>
        <end position="947"/>
    </location>
</feature>
<sequence length="1474" mass="162423">MGFGNCADDVTFGPSVRGCRDDFDFTITFEKMIFTLLPSSLFTFLALIRIAILFGRPNIVEKCPLQVVKLIGAVVYCALQHALLGFGLTSGQDNALHVSALAMACVSAICIIVLSCLEHVRSARPSILLNGYLFLTLLLDIAQSRTLWLAAVSWQDGVFSRLFTAAVAVKVALVLSESWPKGTWLKKNAESRNPEQTAGIFSLAMFCWLNGIFWNGFRTVLALQDLFELDPPMATDRLRSRLIERLEDTRSDEKEYSIVKALMRTLAIPLLLPVVPRIALIAFRFCQPFLINTLLGYLQEPEDASSKNAGYGLIGATILIYSGIALSSSLYWYLQERVICMSRGAIAGIIYKKSTELDITLTGDSAALTLMSSDIERIRLGFLNLHEFWANAIEVALASWLVERQLGAAFVAPLIVVLCCIAGAGFMNRYTGKRQKTWMGKIQKRVGLTATVIGNMKPLKISGITVPVARLIQSMRVDELQAASKFRLIYVIVVTLGYTPLALSPVVTFAVTARTLDVSTIFTSVSYLLLLTDPLTYVFLNLPNLLAGFTCLERIQMYLNNAPRVDARVPLLEDSSRRGDEQSSPDAGVIVTNGYFGWEPDTPSLHDVNIHIPMSGLTMIVGPVGSGKSTLCKALLGEVPLSEGQVSLSPTFGHRVSGYCDQTPYLLNGSVRDNIVAFMSFDKHRYQEVIAAAGLKSDISSFPEQDETVIGSDGVTLSGGQRQRLSIARALYLGSQFYVFDDVLRGLDANTEQLVFHRVLGLLRRRNATVVFSTHSVRYLPYADHVIALGVDGRVVEQGTFKGLMANESYISSLGIEEVHNNHEQGGLANDHEEKLPKSEQQHVPPESSNEHLIATHSAEDKSRMTGDSAVYRHYFSSIGKRFKVTFVVFGLGWGFFYNWGNIWLQYWADDVSSADPTHTSAFYIGLYALFQMTYLGCICASFMICFRTMVLLSGAKLHKSALTTVMEAPLRFFATTDTGIVVNLFSQDMTLIDNELPISVTNLSLDICNTLGMAAVIASSSPYIAIAYPILFMVLYCIQKFYLRTSRQLRLLDLEAKAPLYSHFLDTIKGAVTIRAFGWVSHEIEANNNLLDQSQKPAYLLAMVQRWLGFVLQVVVAILAIMVVVLATQLRAQAGLTGASLVTLMTFGDILNYVVTFFTQMEMSMGAISRLKYFSENVQSEGMPGEDMQPGPEWPPKGGIRLSGVSASYTTGPVSKEVECTSDAESERSHRLALSDVNLTVRPGEKVMLCGRTGSGKSSMILILLRLLDPLAGTITIDDTPLHRIDRLTLRQRIIAVPQDAVFLPDGTSFKANLDPFESSSEKECEAVMHTVGLGIFLHQRGGLAAGLWAQTLSQGQKQLFSLARAVLRCRVRARDDDLVEDDKSADRGGVLLLDEVGSGVDDETERAMQRVILAEFATYTIVTVSHRLEAAIHYDTVVVMDQGRIVEVGSPRRLLDVEGGQFRALCKHDPKK</sequence>
<feature type="transmembrane region" description="Helical" evidence="9">
    <location>
        <begin position="488"/>
        <end position="512"/>
    </location>
</feature>
<dbReference type="CDD" id="cd18579">
    <property type="entry name" value="ABC_6TM_ABCC_D1"/>
    <property type="match status" value="1"/>
</dbReference>
<dbReference type="PROSITE" id="PS50893">
    <property type="entry name" value="ABC_TRANSPORTER_2"/>
    <property type="match status" value="2"/>
</dbReference>
<evidence type="ECO:0000256" key="6">
    <source>
        <dbReference type="ARBA" id="ARBA00022989"/>
    </source>
</evidence>
<feature type="transmembrane region" description="Helical" evidence="9">
    <location>
        <begin position="158"/>
        <end position="176"/>
    </location>
</feature>
<dbReference type="Pfam" id="PF00005">
    <property type="entry name" value="ABC_tran"/>
    <property type="match status" value="2"/>
</dbReference>
<dbReference type="Pfam" id="PF00664">
    <property type="entry name" value="ABC_membrane"/>
    <property type="match status" value="1"/>
</dbReference>
<dbReference type="EMBL" id="ML742030">
    <property type="protein sequence ID" value="KAE8154372.1"/>
    <property type="molecule type" value="Genomic_DNA"/>
</dbReference>
<dbReference type="InterPro" id="IPR044746">
    <property type="entry name" value="ABCC_6TM_D1"/>
</dbReference>
<dbReference type="GO" id="GO:0016020">
    <property type="term" value="C:membrane"/>
    <property type="evidence" value="ECO:0007669"/>
    <property type="project" value="UniProtKB-SubCell"/>
</dbReference>
<feature type="transmembrane region" description="Helical" evidence="9">
    <location>
        <begin position="32"/>
        <end position="55"/>
    </location>
</feature>
<feature type="transmembrane region" description="Helical" evidence="9">
    <location>
        <begin position="518"/>
        <end position="540"/>
    </location>
</feature>
<gene>
    <name evidence="12" type="ORF">BDV25DRAFT_172393</name>
</gene>
<dbReference type="Proteomes" id="UP000325780">
    <property type="component" value="Unassembled WGS sequence"/>
</dbReference>
<feature type="domain" description="ABC transporter" evidence="10">
    <location>
        <begin position="1201"/>
        <end position="1469"/>
    </location>
</feature>
<dbReference type="GO" id="GO:0005524">
    <property type="term" value="F:ATP binding"/>
    <property type="evidence" value="ECO:0007669"/>
    <property type="project" value="UniProtKB-KW"/>
</dbReference>
<keyword evidence="4" id="KW-0547">Nucleotide-binding</keyword>
<evidence type="ECO:0000256" key="4">
    <source>
        <dbReference type="ARBA" id="ARBA00022741"/>
    </source>
</evidence>
<keyword evidence="3 9" id="KW-0812">Transmembrane</keyword>
<name>A0A5N6U6Z7_ASPAV</name>
<dbReference type="FunFam" id="1.20.1560.10:FF:000055">
    <property type="entry name" value="ABC multidrug transporter (Eurofung)"/>
    <property type="match status" value="1"/>
</dbReference>
<evidence type="ECO:0000256" key="7">
    <source>
        <dbReference type="ARBA" id="ARBA00023136"/>
    </source>
</evidence>
<comment type="subcellular location">
    <subcellularLocation>
        <location evidence="1">Membrane</location>
        <topology evidence="1">Multi-pass membrane protein</topology>
    </subcellularLocation>
</comment>
<feature type="transmembrane region" description="Helical" evidence="9">
    <location>
        <begin position="95"/>
        <end position="117"/>
    </location>
</feature>
<feature type="transmembrane region" description="Helical" evidence="9">
    <location>
        <begin position="883"/>
        <end position="901"/>
    </location>
</feature>
<dbReference type="InterPro" id="IPR011527">
    <property type="entry name" value="ABC1_TM_dom"/>
</dbReference>
<organism evidence="12 13">
    <name type="scientific">Aspergillus avenaceus</name>
    <dbReference type="NCBI Taxonomy" id="36643"/>
    <lineage>
        <taxon>Eukaryota</taxon>
        <taxon>Fungi</taxon>
        <taxon>Dikarya</taxon>
        <taxon>Ascomycota</taxon>
        <taxon>Pezizomycotina</taxon>
        <taxon>Eurotiomycetes</taxon>
        <taxon>Eurotiomycetidae</taxon>
        <taxon>Eurotiales</taxon>
        <taxon>Aspergillaceae</taxon>
        <taxon>Aspergillus</taxon>
        <taxon>Aspergillus subgen. Circumdati</taxon>
    </lineage>
</organism>
<dbReference type="InterPro" id="IPR003439">
    <property type="entry name" value="ABC_transporter-like_ATP-bd"/>
</dbReference>
<feature type="compositionally biased region" description="Basic and acidic residues" evidence="8">
    <location>
        <begin position="830"/>
        <end position="841"/>
    </location>
</feature>
<feature type="transmembrane region" description="Helical" evidence="9">
    <location>
        <begin position="1024"/>
        <end position="1044"/>
    </location>
</feature>